<dbReference type="Proteomes" id="UP000605392">
    <property type="component" value="Unassembled WGS sequence"/>
</dbReference>
<accession>A0ACB5PLZ7</accession>
<evidence type="ECO:0000313" key="2">
    <source>
        <dbReference type="Proteomes" id="UP000605392"/>
    </source>
</evidence>
<name>A0ACB5PLZ7_9BACT</name>
<proteinExistence type="predicted"/>
<gene>
    <name evidence="1" type="ORF">GCM10011375_04230</name>
</gene>
<evidence type="ECO:0000313" key="1">
    <source>
        <dbReference type="EMBL" id="GGF51940.1"/>
    </source>
</evidence>
<organism evidence="1 2">
    <name type="scientific">Hymenobacter qilianensis</name>
    <dbReference type="NCBI Taxonomy" id="1385715"/>
    <lineage>
        <taxon>Bacteria</taxon>
        <taxon>Pseudomonadati</taxon>
        <taxon>Bacteroidota</taxon>
        <taxon>Cytophagia</taxon>
        <taxon>Cytophagales</taxon>
        <taxon>Hymenobacteraceae</taxon>
        <taxon>Hymenobacter</taxon>
    </lineage>
</organism>
<protein>
    <submittedName>
        <fullName evidence="1">Uncharacterized protein</fullName>
    </submittedName>
</protein>
<comment type="caution">
    <text evidence="1">The sequence shown here is derived from an EMBL/GenBank/DDBJ whole genome shotgun (WGS) entry which is preliminary data.</text>
</comment>
<sequence>MNENKKSLEAFVEQHRADFDAFEPRPDLWDSIEEELTTQSVAFDETEEEVPLRIIKLAPEPVVPAKKAPWNGRFGIAAAIAVTVLAGGGLFWQNSASPTASVWTSISPAPYLTTAPTEEETNDSFYYGTNPVATAAANAPTQRLNTAVKQMEAYFASQIKERAGELRQLEEESSNAPAADWQRELAVLDSTYAQLKTELYRNPEPDMVLDAMNRNLQIRVDILNQQLRTRERMLEYHTDEPEVAKNNRKR</sequence>
<keyword evidence="2" id="KW-1185">Reference proteome</keyword>
<reference evidence="1 2" key="1">
    <citation type="journal article" date="2019" name="Int. J. Syst. Evol. Microbiol.">
        <title>The Global Catalogue of Microorganisms (GCM) 10K type strain sequencing project: providing services to taxonomists for standard genome sequencing and annotation.</title>
        <authorList>
            <consortium name="The Broad Institute Genomics Platform"/>
            <consortium name="The Broad Institute Genome Sequencing Center for Infectious Disease"/>
            <person name="Wu L."/>
            <person name="Ma J."/>
        </authorList>
    </citation>
    <scope>NUCLEOTIDE SEQUENCE [LARGE SCALE GENOMIC DNA]</scope>
    <source>
        <strain evidence="1 2">CGMCC 1.12720</strain>
    </source>
</reference>
<dbReference type="EMBL" id="BMFN01000001">
    <property type="protein sequence ID" value="GGF51940.1"/>
    <property type="molecule type" value="Genomic_DNA"/>
</dbReference>